<gene>
    <name evidence="2" type="ORF">E2C01_051075</name>
</gene>
<proteinExistence type="predicted"/>
<name>A0A5B7GAM1_PORTR</name>
<protein>
    <submittedName>
        <fullName evidence="2">Uncharacterized protein</fullName>
    </submittedName>
</protein>
<keyword evidence="3" id="KW-1185">Reference proteome</keyword>
<feature type="region of interest" description="Disordered" evidence="1">
    <location>
        <begin position="68"/>
        <end position="88"/>
    </location>
</feature>
<comment type="caution">
    <text evidence="2">The sequence shown here is derived from an EMBL/GenBank/DDBJ whole genome shotgun (WGS) entry which is preliminary data.</text>
</comment>
<evidence type="ECO:0000313" key="3">
    <source>
        <dbReference type="Proteomes" id="UP000324222"/>
    </source>
</evidence>
<dbReference type="Proteomes" id="UP000324222">
    <property type="component" value="Unassembled WGS sequence"/>
</dbReference>
<reference evidence="2 3" key="1">
    <citation type="submission" date="2019-05" db="EMBL/GenBank/DDBJ databases">
        <title>Another draft genome of Portunus trituberculatus and its Hox gene families provides insights of decapod evolution.</title>
        <authorList>
            <person name="Jeong J.-H."/>
            <person name="Song I."/>
            <person name="Kim S."/>
            <person name="Choi T."/>
            <person name="Kim D."/>
            <person name="Ryu S."/>
            <person name="Kim W."/>
        </authorList>
    </citation>
    <scope>NUCLEOTIDE SEQUENCE [LARGE SCALE GENOMIC DNA]</scope>
    <source>
        <tissue evidence="2">Muscle</tissue>
    </source>
</reference>
<accession>A0A5B7GAM1</accession>
<dbReference type="AlphaFoldDB" id="A0A5B7GAM1"/>
<evidence type="ECO:0000313" key="2">
    <source>
        <dbReference type="EMBL" id="MPC57101.1"/>
    </source>
</evidence>
<sequence>MTLGASRRLAHSYQTHTPGTFRPPTRRSSAPRGCVSPLPRAPTSRLISGEIFPRVSWDSLAHRRHLTKLRSGTPNRSQAAGGPLASLSQATGVGATTTLCLQ</sequence>
<dbReference type="EMBL" id="VSRR010014505">
    <property type="protein sequence ID" value="MPC57101.1"/>
    <property type="molecule type" value="Genomic_DNA"/>
</dbReference>
<organism evidence="2 3">
    <name type="scientific">Portunus trituberculatus</name>
    <name type="common">Swimming crab</name>
    <name type="synonym">Neptunus trituberculatus</name>
    <dbReference type="NCBI Taxonomy" id="210409"/>
    <lineage>
        <taxon>Eukaryota</taxon>
        <taxon>Metazoa</taxon>
        <taxon>Ecdysozoa</taxon>
        <taxon>Arthropoda</taxon>
        <taxon>Crustacea</taxon>
        <taxon>Multicrustacea</taxon>
        <taxon>Malacostraca</taxon>
        <taxon>Eumalacostraca</taxon>
        <taxon>Eucarida</taxon>
        <taxon>Decapoda</taxon>
        <taxon>Pleocyemata</taxon>
        <taxon>Brachyura</taxon>
        <taxon>Eubrachyura</taxon>
        <taxon>Portunoidea</taxon>
        <taxon>Portunidae</taxon>
        <taxon>Portuninae</taxon>
        <taxon>Portunus</taxon>
    </lineage>
</organism>
<evidence type="ECO:0000256" key="1">
    <source>
        <dbReference type="SAM" id="MobiDB-lite"/>
    </source>
</evidence>
<feature type="region of interest" description="Disordered" evidence="1">
    <location>
        <begin position="1"/>
        <end position="41"/>
    </location>
</feature>